<comment type="caution">
    <text evidence="13">The sequence shown here is derived from an EMBL/GenBank/DDBJ whole genome shotgun (WGS) entry which is preliminary data.</text>
</comment>
<feature type="region of interest" description="Disordered" evidence="9">
    <location>
        <begin position="498"/>
        <end position="522"/>
    </location>
</feature>
<keyword evidence="8" id="KW-1015">Disulfide bond</keyword>
<dbReference type="InterPro" id="IPR022049">
    <property type="entry name" value="FAM69_kinase_dom"/>
</dbReference>
<keyword evidence="3 10" id="KW-0812">Transmembrane</keyword>
<sequence length="522" mass="61147">MILNEGNFHKLREKKKLDKYDTYLLSESSSNDSLNSESIKKYKKKLYKIPNPSQTSDIFDIIKELSLEYFFKIALLFSCICIFLFVYLFWFDTPTINEKFDSERVNRCSGTTCQEQTCAKAKRHEVTGNLCMDLCYTNTMQVPKCSNYLSYFSNSTYQYFTLSDPESTLICLPTTNFENYQKIKEGIDMDQFRALIYNKILANLNEPNTVERIVNKIFMFTDVNHDFKLSYAEAETLWMMLNQKHSYFILSMMDKSYIPQILDFCGPIIQVEEIKNYLYETNNYSLLKSVFLNNNNWLKIHPNHKLKISLGILEFFLDSVSHNPNDDFGPQSLYLCSSIESSFGYTFFNEAKLVNYDFILNGHELESKLSNRECSSDLDCQYTKECTAKCDLNTRKCTSSLNELQIKVFCKFLKDFLQSDPELKAGFMSLIDKCLKLKSFSLNEKTLYSQNQVPIDLSQQEIFLKKRAYWNASMEYTLLTKELHDKIWETIKLVNDPIKPKKTTRKPPTNEKSHPKNLDKKN</sequence>
<organism evidence="13 14">
    <name type="scientific">Brachionus calyciflorus</name>
    <dbReference type="NCBI Taxonomy" id="104777"/>
    <lineage>
        <taxon>Eukaryota</taxon>
        <taxon>Metazoa</taxon>
        <taxon>Spiralia</taxon>
        <taxon>Gnathifera</taxon>
        <taxon>Rotifera</taxon>
        <taxon>Eurotatoria</taxon>
        <taxon>Monogononta</taxon>
        <taxon>Pseudotrocha</taxon>
        <taxon>Ploima</taxon>
        <taxon>Brachionidae</taxon>
        <taxon>Brachionus</taxon>
    </lineage>
</organism>
<feature type="transmembrane region" description="Helical" evidence="10">
    <location>
        <begin position="69"/>
        <end position="90"/>
    </location>
</feature>
<evidence type="ECO:0000313" key="14">
    <source>
        <dbReference type="Proteomes" id="UP000663879"/>
    </source>
</evidence>
<dbReference type="Proteomes" id="UP000663879">
    <property type="component" value="Unassembled WGS sequence"/>
</dbReference>
<evidence type="ECO:0000256" key="1">
    <source>
        <dbReference type="ARBA" id="ARBA00004648"/>
    </source>
</evidence>
<evidence type="ECO:0008006" key="15">
    <source>
        <dbReference type="Google" id="ProtNLM"/>
    </source>
</evidence>
<dbReference type="EMBL" id="CAJNOC010000122">
    <property type="protein sequence ID" value="CAF0717006.1"/>
    <property type="molecule type" value="Genomic_DNA"/>
</dbReference>
<comment type="subcellular location">
    <subcellularLocation>
        <location evidence="1">Endoplasmic reticulum membrane</location>
        <topology evidence="1">Single-pass type II membrane protein</topology>
    </subcellularLocation>
</comment>
<evidence type="ECO:0000313" key="13">
    <source>
        <dbReference type="EMBL" id="CAF0717006.1"/>
    </source>
</evidence>
<dbReference type="InterPro" id="IPR029244">
    <property type="entry name" value="FAM69_N"/>
</dbReference>
<reference evidence="13" key="1">
    <citation type="submission" date="2021-02" db="EMBL/GenBank/DDBJ databases">
        <authorList>
            <person name="Nowell W R."/>
        </authorList>
    </citation>
    <scope>NUCLEOTIDE SEQUENCE</scope>
    <source>
        <strain evidence="13">Ploen Becks lab</strain>
    </source>
</reference>
<keyword evidence="6 10" id="KW-1133">Transmembrane helix</keyword>
<evidence type="ECO:0000259" key="12">
    <source>
        <dbReference type="Pfam" id="PF14875"/>
    </source>
</evidence>
<evidence type="ECO:0000256" key="9">
    <source>
        <dbReference type="SAM" id="MobiDB-lite"/>
    </source>
</evidence>
<protein>
    <recommendedName>
        <fullName evidence="15">FAM69A</fullName>
    </recommendedName>
</protein>
<dbReference type="Pfam" id="PF14875">
    <property type="entry name" value="PIP49_N"/>
    <property type="match status" value="1"/>
</dbReference>
<evidence type="ECO:0000256" key="6">
    <source>
        <dbReference type="ARBA" id="ARBA00022989"/>
    </source>
</evidence>
<evidence type="ECO:0000256" key="4">
    <source>
        <dbReference type="ARBA" id="ARBA00022824"/>
    </source>
</evidence>
<evidence type="ECO:0000256" key="3">
    <source>
        <dbReference type="ARBA" id="ARBA00022692"/>
    </source>
</evidence>
<evidence type="ECO:0000256" key="8">
    <source>
        <dbReference type="ARBA" id="ARBA00023157"/>
    </source>
</evidence>
<feature type="domain" description="FAM69 N-terminal" evidence="12">
    <location>
        <begin position="75"/>
        <end position="217"/>
    </location>
</feature>
<keyword evidence="14" id="KW-1185">Reference proteome</keyword>
<dbReference type="GO" id="GO:0005789">
    <property type="term" value="C:endoplasmic reticulum membrane"/>
    <property type="evidence" value="ECO:0007669"/>
    <property type="project" value="UniProtKB-SubCell"/>
</dbReference>
<keyword evidence="7 10" id="KW-0472">Membrane</keyword>
<dbReference type="AlphaFoldDB" id="A0A813M9F5"/>
<evidence type="ECO:0000256" key="7">
    <source>
        <dbReference type="ARBA" id="ARBA00023136"/>
    </source>
</evidence>
<keyword evidence="5" id="KW-0735">Signal-anchor</keyword>
<gene>
    <name evidence="13" type="ORF">OXX778_LOCUS1769</name>
</gene>
<proteinExistence type="inferred from homology"/>
<comment type="similarity">
    <text evidence="2">Belongs to the DIPK family.</text>
</comment>
<evidence type="ECO:0000259" key="11">
    <source>
        <dbReference type="Pfam" id="PF12260"/>
    </source>
</evidence>
<dbReference type="PANTHER" id="PTHR21093:SF6">
    <property type="entry name" value="EF-HAND DOMAIN-CONTAINING PROTEIN"/>
    <property type="match status" value="1"/>
</dbReference>
<evidence type="ECO:0000256" key="5">
    <source>
        <dbReference type="ARBA" id="ARBA00022968"/>
    </source>
</evidence>
<dbReference type="OrthoDB" id="8860232at2759"/>
<dbReference type="PANTHER" id="PTHR21093">
    <property type="entry name" value="DIVERGENT PROTEIN KINASE DOMAIN 1C-RELATED"/>
    <property type="match status" value="1"/>
</dbReference>
<dbReference type="Pfam" id="PF12260">
    <property type="entry name" value="PIP49_C"/>
    <property type="match status" value="1"/>
</dbReference>
<evidence type="ECO:0000256" key="10">
    <source>
        <dbReference type="SAM" id="Phobius"/>
    </source>
</evidence>
<feature type="domain" description="FAM69 protein-kinase" evidence="11">
    <location>
        <begin position="237"/>
        <end position="435"/>
    </location>
</feature>
<accession>A0A813M9F5</accession>
<evidence type="ECO:0000256" key="2">
    <source>
        <dbReference type="ARBA" id="ARBA00006338"/>
    </source>
</evidence>
<keyword evidence="4" id="KW-0256">Endoplasmic reticulum</keyword>
<name>A0A813M9F5_9BILA</name>
<feature type="compositionally biased region" description="Basic and acidic residues" evidence="9">
    <location>
        <begin position="508"/>
        <end position="522"/>
    </location>
</feature>